<evidence type="ECO:0000256" key="7">
    <source>
        <dbReference type="ARBA" id="ARBA00023157"/>
    </source>
</evidence>
<dbReference type="GO" id="GO:0006508">
    <property type="term" value="P:proteolysis"/>
    <property type="evidence" value="ECO:0007669"/>
    <property type="project" value="UniProtKB-KW"/>
</dbReference>
<dbReference type="GO" id="GO:0004252">
    <property type="term" value="F:serine-type endopeptidase activity"/>
    <property type="evidence" value="ECO:0007669"/>
    <property type="project" value="InterPro"/>
</dbReference>
<comment type="similarity">
    <text evidence="2">Belongs to the peptidase S1 family.</text>
</comment>
<feature type="chain" id="PRO_5034762570" evidence="8">
    <location>
        <begin position="16"/>
        <end position="241"/>
    </location>
</feature>
<dbReference type="PROSITE" id="PS50240">
    <property type="entry name" value="TRYPSIN_DOM"/>
    <property type="match status" value="1"/>
</dbReference>
<dbReference type="InterPro" id="IPR018114">
    <property type="entry name" value="TRYPSIN_HIS"/>
</dbReference>
<evidence type="ECO:0000259" key="9">
    <source>
        <dbReference type="PROSITE" id="PS50240"/>
    </source>
</evidence>
<dbReference type="PANTHER" id="PTHR24264:SF65">
    <property type="entry name" value="SRCR DOMAIN-CONTAINING PROTEIN"/>
    <property type="match status" value="1"/>
</dbReference>
<proteinExistence type="inferred from homology"/>
<dbReference type="PANTHER" id="PTHR24264">
    <property type="entry name" value="TRYPSIN-RELATED"/>
    <property type="match status" value="1"/>
</dbReference>
<evidence type="ECO:0000256" key="5">
    <source>
        <dbReference type="ARBA" id="ARBA00022801"/>
    </source>
</evidence>
<reference evidence="10" key="1">
    <citation type="submission" date="2025-08" db="UniProtKB">
        <authorList>
            <consortium name="Ensembl"/>
        </authorList>
    </citation>
    <scope>IDENTIFICATION</scope>
</reference>
<evidence type="ECO:0000256" key="6">
    <source>
        <dbReference type="ARBA" id="ARBA00022825"/>
    </source>
</evidence>
<dbReference type="FunFam" id="2.40.10.10:FF:000077">
    <property type="entry name" value="Predicted protein"/>
    <property type="match status" value="1"/>
</dbReference>
<dbReference type="CDD" id="cd00190">
    <property type="entry name" value="Tryp_SPc"/>
    <property type="match status" value="1"/>
</dbReference>
<dbReference type="AlphaFoldDB" id="A0A8C4QKC1"/>
<dbReference type="InterPro" id="IPR001314">
    <property type="entry name" value="Peptidase_S1A"/>
</dbReference>
<protein>
    <submittedName>
        <fullName evidence="10">Zgc:92590</fullName>
    </submittedName>
</protein>
<feature type="domain" description="Peptidase S1" evidence="9">
    <location>
        <begin position="20"/>
        <end position="239"/>
    </location>
</feature>
<name>A0A8C4QKC1_EPTBU</name>
<dbReference type="PROSITE" id="PS00134">
    <property type="entry name" value="TRYPSIN_HIS"/>
    <property type="match status" value="1"/>
</dbReference>
<dbReference type="InterPro" id="IPR050127">
    <property type="entry name" value="Serine_Proteases_S1"/>
</dbReference>
<dbReference type="PRINTS" id="PR00722">
    <property type="entry name" value="CHYMOTRYPSIN"/>
</dbReference>
<dbReference type="SMART" id="SM00020">
    <property type="entry name" value="Tryp_SPc"/>
    <property type="match status" value="1"/>
</dbReference>
<dbReference type="Pfam" id="PF00089">
    <property type="entry name" value="Trypsin"/>
    <property type="match status" value="1"/>
</dbReference>
<accession>A0A8C4QKC1</accession>
<dbReference type="Gene3D" id="2.40.10.10">
    <property type="entry name" value="Trypsin-like serine proteases"/>
    <property type="match status" value="3"/>
</dbReference>
<dbReference type="OMA" id="RECAPNS"/>
<evidence type="ECO:0000313" key="10">
    <source>
        <dbReference type="Ensembl" id="ENSEBUP00000015933.1"/>
    </source>
</evidence>
<dbReference type="GeneTree" id="ENSGT01050000244883"/>
<feature type="signal peptide" evidence="8">
    <location>
        <begin position="1"/>
        <end position="15"/>
    </location>
</feature>
<evidence type="ECO:0000313" key="11">
    <source>
        <dbReference type="Proteomes" id="UP000694388"/>
    </source>
</evidence>
<dbReference type="Ensembl" id="ENSEBUT00000016509.1">
    <property type="protein sequence ID" value="ENSEBUP00000015933.1"/>
    <property type="gene ID" value="ENSEBUG00000010021.1"/>
</dbReference>
<keyword evidence="7" id="KW-1015">Disulfide bond</keyword>
<evidence type="ECO:0000256" key="1">
    <source>
        <dbReference type="ARBA" id="ARBA00004613"/>
    </source>
</evidence>
<keyword evidence="11" id="KW-1185">Reference proteome</keyword>
<dbReference type="InterPro" id="IPR009003">
    <property type="entry name" value="Peptidase_S1_PA"/>
</dbReference>
<dbReference type="InterPro" id="IPR001254">
    <property type="entry name" value="Trypsin_dom"/>
</dbReference>
<evidence type="ECO:0000256" key="3">
    <source>
        <dbReference type="ARBA" id="ARBA00022525"/>
    </source>
</evidence>
<dbReference type="Proteomes" id="UP000694388">
    <property type="component" value="Unplaced"/>
</dbReference>
<keyword evidence="8" id="KW-0732">Signal</keyword>
<keyword evidence="4" id="KW-0645">Protease</keyword>
<organism evidence="10 11">
    <name type="scientific">Eptatretus burgeri</name>
    <name type="common">Inshore hagfish</name>
    <dbReference type="NCBI Taxonomy" id="7764"/>
    <lineage>
        <taxon>Eukaryota</taxon>
        <taxon>Metazoa</taxon>
        <taxon>Chordata</taxon>
        <taxon>Craniata</taxon>
        <taxon>Vertebrata</taxon>
        <taxon>Cyclostomata</taxon>
        <taxon>Myxini</taxon>
        <taxon>Myxiniformes</taxon>
        <taxon>Myxinidae</taxon>
        <taxon>Eptatretinae</taxon>
        <taxon>Eptatretus</taxon>
    </lineage>
</organism>
<keyword evidence="5" id="KW-0378">Hydrolase</keyword>
<keyword evidence="6" id="KW-0720">Serine protease</keyword>
<dbReference type="GO" id="GO:0005615">
    <property type="term" value="C:extracellular space"/>
    <property type="evidence" value="ECO:0007669"/>
    <property type="project" value="TreeGrafter"/>
</dbReference>
<evidence type="ECO:0000256" key="2">
    <source>
        <dbReference type="ARBA" id="ARBA00007664"/>
    </source>
</evidence>
<dbReference type="SUPFAM" id="SSF50494">
    <property type="entry name" value="Trypsin-like serine proteases"/>
    <property type="match status" value="1"/>
</dbReference>
<reference evidence="10" key="2">
    <citation type="submission" date="2025-09" db="UniProtKB">
        <authorList>
            <consortium name="Ensembl"/>
        </authorList>
    </citation>
    <scope>IDENTIFICATION</scope>
</reference>
<comment type="subcellular location">
    <subcellularLocation>
        <location evidence="1">Secreted</location>
    </subcellularLocation>
</comment>
<evidence type="ECO:0000256" key="8">
    <source>
        <dbReference type="SAM" id="SignalP"/>
    </source>
</evidence>
<dbReference type="InterPro" id="IPR043504">
    <property type="entry name" value="Peptidase_S1_PA_chymotrypsin"/>
</dbReference>
<evidence type="ECO:0000256" key="4">
    <source>
        <dbReference type="ARBA" id="ARBA00022670"/>
    </source>
</evidence>
<sequence length="241" mass="26232">MQCLIFVLLLGAVAAKDDRIVGGYQCPTHSQPWQVSLNSGGHYCGGSLINEQWVLSASHCYTLPDKFAIHLGTDNLCNEGNTVQHIGVEKAIKHRHFNPYTLDNDIMLIKLAHPAQLNNYVQPVPLATSCLSAGTICTISGWGYTLQEFPCDLQCLNLPVMPDSVCRSSYPGMITQNMVCMGYVEGGKDACECDSGGPVVCNGELKGIVSWGEGCAEQSHPGVYTNLCKFTDWIQETINNN</sequence>
<keyword evidence="3" id="KW-0964">Secreted</keyword>